<evidence type="ECO:0000256" key="2">
    <source>
        <dbReference type="ARBA" id="ARBA00004734"/>
    </source>
</evidence>
<dbReference type="InterPro" id="IPR013539">
    <property type="entry name" value="PurB_C"/>
</dbReference>
<organism evidence="7 8">
    <name type="scientific">Candidatus Roizmanbacteria bacterium RIFOXYD1_FULL_38_12</name>
    <dbReference type="NCBI Taxonomy" id="1802093"/>
    <lineage>
        <taxon>Bacteria</taxon>
        <taxon>Candidatus Roizmaniibacteriota</taxon>
    </lineage>
</organism>
<dbReference type="InterPro" id="IPR020557">
    <property type="entry name" value="Fumarate_lyase_CS"/>
</dbReference>
<dbReference type="InterPro" id="IPR024083">
    <property type="entry name" value="Fumarase/histidase_N"/>
</dbReference>
<evidence type="ECO:0000259" key="6">
    <source>
        <dbReference type="Pfam" id="PF08328"/>
    </source>
</evidence>
<keyword evidence="7" id="KW-0456">Lyase</keyword>
<dbReference type="PANTHER" id="PTHR43411">
    <property type="entry name" value="ADENYLOSUCCINATE LYASE"/>
    <property type="match status" value="1"/>
</dbReference>
<dbReference type="Proteomes" id="UP000177050">
    <property type="component" value="Unassembled WGS sequence"/>
</dbReference>
<dbReference type="PROSITE" id="PS00163">
    <property type="entry name" value="FUMARATE_LYASES"/>
    <property type="match status" value="1"/>
</dbReference>
<comment type="pathway">
    <text evidence="1">Purine metabolism; IMP biosynthesis via de novo pathway; 5-amino-1-(5-phospho-D-ribosyl)imidazole-4-carboxamide from 5-amino-1-(5-phospho-D-ribosyl)imidazole-4-carboxylate: step 2/2.</text>
</comment>
<dbReference type="InterPro" id="IPR022761">
    <property type="entry name" value="Fumarate_lyase_N"/>
</dbReference>
<comment type="caution">
    <text evidence="7">The sequence shown here is derived from an EMBL/GenBank/DDBJ whole genome shotgun (WGS) entry which is preliminary data.</text>
</comment>
<dbReference type="InterPro" id="IPR008948">
    <property type="entry name" value="L-Aspartase-like"/>
</dbReference>
<evidence type="ECO:0000256" key="1">
    <source>
        <dbReference type="ARBA" id="ARBA00004706"/>
    </source>
</evidence>
<evidence type="ECO:0000313" key="8">
    <source>
        <dbReference type="Proteomes" id="UP000177050"/>
    </source>
</evidence>
<keyword evidence="3" id="KW-0658">Purine biosynthesis</keyword>
<dbReference type="PRINTS" id="PR00149">
    <property type="entry name" value="FUMRATELYASE"/>
</dbReference>
<evidence type="ECO:0000259" key="5">
    <source>
        <dbReference type="Pfam" id="PF00206"/>
    </source>
</evidence>
<evidence type="ECO:0000313" key="7">
    <source>
        <dbReference type="EMBL" id="OGK73360.1"/>
    </source>
</evidence>
<dbReference type="SUPFAM" id="SSF48557">
    <property type="entry name" value="L-aspartase-like"/>
    <property type="match status" value="1"/>
</dbReference>
<comment type="pathway">
    <text evidence="2">Purine metabolism; AMP biosynthesis via de novo pathway; AMP from IMP: step 2/2.</text>
</comment>
<gene>
    <name evidence="7" type="ORF">A3K52_01025</name>
</gene>
<dbReference type="PANTHER" id="PTHR43411:SF1">
    <property type="entry name" value="ADENYLOSUCCINATE LYASE"/>
    <property type="match status" value="1"/>
</dbReference>
<dbReference type="InterPro" id="IPR000362">
    <property type="entry name" value="Fumarate_lyase_fam"/>
</dbReference>
<feature type="domain" description="Fumarate lyase N-terminal" evidence="5">
    <location>
        <begin position="68"/>
        <end position="313"/>
    </location>
</feature>
<dbReference type="Gene3D" id="1.20.200.10">
    <property type="entry name" value="Fumarase/aspartase (Central domain)"/>
    <property type="match status" value="1"/>
</dbReference>
<dbReference type="Gene3D" id="1.10.40.30">
    <property type="entry name" value="Fumarase/aspartase (C-terminal domain)"/>
    <property type="match status" value="1"/>
</dbReference>
<name>A0A1F7KZP5_9BACT</name>
<dbReference type="Gene3D" id="1.10.275.10">
    <property type="entry name" value="Fumarase/aspartase (N-terminal domain)"/>
    <property type="match status" value="1"/>
</dbReference>
<accession>A0A1F7KZP5</accession>
<dbReference type="AlphaFoldDB" id="A0A1F7KZP5"/>
<feature type="domain" description="Adenylosuccinate lyase PurB C-terminal" evidence="6">
    <location>
        <begin position="331"/>
        <end position="443"/>
    </location>
</feature>
<sequence length="453" mass="53049">MNKPPPPYQSENALTPLDGRYSHSIKDLAQYFSEFTLNKYRLKVEIYYLIHLGEHKIFPLSEKEKAKIKSILTRFDTNEYQKMKVIEEKISHDVKAVEYYLRKKLTENNFSHLVSFVHLGLTSEDLNNLSYGLTLKEFKENVLEIQLKELTENLRKLAKKYNDQPMLGRTHGQPAVTTTVGKEFANYYWRLTKLQKKMKAFKFEAKCNGAVGNNNALKTVLPQYDWMDMGKQFVLGFDFTPNIYTTQILPYDNWLEFFQIIKLLNGVVADFSVNMWHYIMLCIFIQKKDKWEVGSSTMPQKINPIRFEQAEGVLQLANSFFEYFERKLIFSRLQRDLSDSSVRRSFGEAFGYTILGWKSVMAGLKKVSPNETYLKDELEDHWEILSEAIQTFLRYKGDDKAYEKLKTMTQGKNINKQKYHKVLKELELDKEKKLKSLTPATYLGYAVTLANTI</sequence>
<protein>
    <submittedName>
        <fullName evidence="7">Adenylosuccinate lyase</fullName>
    </submittedName>
</protein>
<proteinExistence type="predicted"/>
<evidence type="ECO:0000256" key="3">
    <source>
        <dbReference type="ARBA" id="ARBA00022755"/>
    </source>
</evidence>
<dbReference type="GO" id="GO:0004018">
    <property type="term" value="F:N6-(1,2-dicarboxyethyl)AMP AMP-lyase (fumarate-forming) activity"/>
    <property type="evidence" value="ECO:0007669"/>
    <property type="project" value="InterPro"/>
</dbReference>
<dbReference type="Pfam" id="PF00206">
    <property type="entry name" value="Lyase_1"/>
    <property type="match status" value="1"/>
</dbReference>
<dbReference type="NCBIfam" id="NF006764">
    <property type="entry name" value="PRK09285.1"/>
    <property type="match status" value="1"/>
</dbReference>
<comment type="function">
    <text evidence="4">Catalyzes two reactions in de novo purine nucleotide biosynthesis. Catalyzes the breakdown of 5-aminoimidazole- (N-succinylocarboxamide) ribotide (SAICAR or 2-[5-amino-1-(5-phospho-beta-D-ribosyl)imidazole-4-carboxamido]succinate) to 5-aminoimidazole-4-carboxamide ribotide (AICAR or 5-amino-1-(5-phospho-beta-D-ribosyl)imidazole-4-carboxamide) and fumarate, and of adenylosuccinate (ADS or N(6)-(1,2-dicarboxyethyl)-AMP) to adenosine monophosphate (AMP) and fumarate.</text>
</comment>
<dbReference type="EMBL" id="MGBR01000001">
    <property type="protein sequence ID" value="OGK73360.1"/>
    <property type="molecule type" value="Genomic_DNA"/>
</dbReference>
<dbReference type="Pfam" id="PF08328">
    <property type="entry name" value="ASL_C"/>
    <property type="match status" value="1"/>
</dbReference>
<evidence type="ECO:0000256" key="4">
    <source>
        <dbReference type="ARBA" id="ARBA00025012"/>
    </source>
</evidence>
<reference evidence="7 8" key="1">
    <citation type="journal article" date="2016" name="Nat. Commun.">
        <title>Thousands of microbial genomes shed light on interconnected biogeochemical processes in an aquifer system.</title>
        <authorList>
            <person name="Anantharaman K."/>
            <person name="Brown C.T."/>
            <person name="Hug L.A."/>
            <person name="Sharon I."/>
            <person name="Castelle C.J."/>
            <person name="Probst A.J."/>
            <person name="Thomas B.C."/>
            <person name="Singh A."/>
            <person name="Wilkins M.J."/>
            <person name="Karaoz U."/>
            <person name="Brodie E.L."/>
            <person name="Williams K.H."/>
            <person name="Hubbard S.S."/>
            <person name="Banfield J.F."/>
        </authorList>
    </citation>
    <scope>NUCLEOTIDE SEQUENCE [LARGE SCALE GENOMIC DNA]</scope>
</reference>
<dbReference type="InterPro" id="IPR047136">
    <property type="entry name" value="PurB_bact"/>
</dbReference>
<dbReference type="GO" id="GO:0006188">
    <property type="term" value="P:IMP biosynthetic process"/>
    <property type="evidence" value="ECO:0007669"/>
    <property type="project" value="InterPro"/>
</dbReference>